<evidence type="ECO:0000259" key="6">
    <source>
        <dbReference type="PROSITE" id="PS00623"/>
    </source>
</evidence>
<evidence type="ECO:0000256" key="2">
    <source>
        <dbReference type="ARBA" id="ARBA00010790"/>
    </source>
</evidence>
<dbReference type="PANTHER" id="PTHR11552:SF147">
    <property type="entry name" value="CHOLINE DEHYDROGENASE, MITOCHONDRIAL"/>
    <property type="match status" value="1"/>
</dbReference>
<dbReference type="OrthoDB" id="269227at2759"/>
<name>A0A0C9U7I9_SPHS4</name>
<evidence type="ECO:0000313" key="8">
    <source>
        <dbReference type="Proteomes" id="UP000054279"/>
    </source>
</evidence>
<reference evidence="7 8" key="1">
    <citation type="submission" date="2014-06" db="EMBL/GenBank/DDBJ databases">
        <title>Evolutionary Origins and Diversification of the Mycorrhizal Mutualists.</title>
        <authorList>
            <consortium name="DOE Joint Genome Institute"/>
            <consortium name="Mycorrhizal Genomics Consortium"/>
            <person name="Kohler A."/>
            <person name="Kuo A."/>
            <person name="Nagy L.G."/>
            <person name="Floudas D."/>
            <person name="Copeland A."/>
            <person name="Barry K.W."/>
            <person name="Cichocki N."/>
            <person name="Veneault-Fourrey C."/>
            <person name="LaButti K."/>
            <person name="Lindquist E.A."/>
            <person name="Lipzen A."/>
            <person name="Lundell T."/>
            <person name="Morin E."/>
            <person name="Murat C."/>
            <person name="Riley R."/>
            <person name="Ohm R."/>
            <person name="Sun H."/>
            <person name="Tunlid A."/>
            <person name="Henrissat B."/>
            <person name="Grigoriev I.V."/>
            <person name="Hibbett D.S."/>
            <person name="Martin F."/>
        </authorList>
    </citation>
    <scope>NUCLEOTIDE SEQUENCE [LARGE SCALE GENOMIC DNA]</scope>
    <source>
        <strain evidence="7 8">SS14</strain>
    </source>
</reference>
<evidence type="ECO:0000256" key="1">
    <source>
        <dbReference type="ARBA" id="ARBA00001974"/>
    </source>
</evidence>
<evidence type="ECO:0000256" key="4">
    <source>
        <dbReference type="ARBA" id="ARBA00022827"/>
    </source>
</evidence>
<dbReference type="PANTHER" id="PTHR11552">
    <property type="entry name" value="GLUCOSE-METHANOL-CHOLINE GMC OXIDOREDUCTASE"/>
    <property type="match status" value="1"/>
</dbReference>
<dbReference type="AlphaFoldDB" id="A0A0C9U7I9"/>
<dbReference type="EMBL" id="KN837264">
    <property type="protein sequence ID" value="KIJ30329.1"/>
    <property type="molecule type" value="Genomic_DNA"/>
</dbReference>
<dbReference type="Gene3D" id="3.50.50.60">
    <property type="entry name" value="FAD/NAD(P)-binding domain"/>
    <property type="match status" value="1"/>
</dbReference>
<dbReference type="Proteomes" id="UP000054279">
    <property type="component" value="Unassembled WGS sequence"/>
</dbReference>
<dbReference type="Gene3D" id="3.30.560.10">
    <property type="entry name" value="Glucose Oxidase, domain 3"/>
    <property type="match status" value="1"/>
</dbReference>
<sequence>MPIVNKDRFLSTQFDYVIVGGGTSGLVLATRLSEDPNVTVGVIEAGIDHADDPAVTIPAMMARNTRNPKYDWEFYTEPQTHVLNRKIQSSRGKGLGGSSMLNNLAFVRPVREELDAFEQLGNPGWNWENIIHYVKKVDFFLLVCLNHMGILIHYFDIRANISVYPHYRRRKPRSSLSFRILPCMAPTVKVH</sequence>
<proteinExistence type="inferred from homology"/>
<organism evidence="7 8">
    <name type="scientific">Sphaerobolus stellatus (strain SS14)</name>
    <dbReference type="NCBI Taxonomy" id="990650"/>
    <lineage>
        <taxon>Eukaryota</taxon>
        <taxon>Fungi</taxon>
        <taxon>Dikarya</taxon>
        <taxon>Basidiomycota</taxon>
        <taxon>Agaricomycotina</taxon>
        <taxon>Agaricomycetes</taxon>
        <taxon>Phallomycetidae</taxon>
        <taxon>Geastrales</taxon>
        <taxon>Sphaerobolaceae</taxon>
        <taxon>Sphaerobolus</taxon>
    </lineage>
</organism>
<dbReference type="Pfam" id="PF00732">
    <property type="entry name" value="GMC_oxred_N"/>
    <property type="match status" value="1"/>
</dbReference>
<dbReference type="InterPro" id="IPR036188">
    <property type="entry name" value="FAD/NAD-bd_sf"/>
</dbReference>
<keyword evidence="4 5" id="KW-0274">FAD</keyword>
<dbReference type="PROSITE" id="PS00623">
    <property type="entry name" value="GMC_OXRED_1"/>
    <property type="match status" value="1"/>
</dbReference>
<protein>
    <submittedName>
        <fullName evidence="7">GMC oxidoreductase</fullName>
    </submittedName>
</protein>
<dbReference type="GO" id="GO:0050660">
    <property type="term" value="F:flavin adenine dinucleotide binding"/>
    <property type="evidence" value="ECO:0007669"/>
    <property type="project" value="InterPro"/>
</dbReference>
<keyword evidence="8" id="KW-1185">Reference proteome</keyword>
<evidence type="ECO:0000256" key="3">
    <source>
        <dbReference type="ARBA" id="ARBA00022630"/>
    </source>
</evidence>
<dbReference type="InterPro" id="IPR012132">
    <property type="entry name" value="GMC_OxRdtase"/>
</dbReference>
<keyword evidence="3 5" id="KW-0285">Flavoprotein</keyword>
<accession>A0A0C9U7I9</accession>
<comment type="similarity">
    <text evidence="2 5">Belongs to the GMC oxidoreductase family.</text>
</comment>
<comment type="cofactor">
    <cofactor evidence="1">
        <name>FAD</name>
        <dbReference type="ChEBI" id="CHEBI:57692"/>
    </cofactor>
</comment>
<gene>
    <name evidence="7" type="ORF">M422DRAFT_187315</name>
</gene>
<evidence type="ECO:0000313" key="7">
    <source>
        <dbReference type="EMBL" id="KIJ30329.1"/>
    </source>
</evidence>
<dbReference type="InterPro" id="IPR000172">
    <property type="entry name" value="GMC_OxRdtase_N"/>
</dbReference>
<feature type="domain" description="Glucose-methanol-choline oxidoreductase N-terminal" evidence="6">
    <location>
        <begin position="92"/>
        <end position="115"/>
    </location>
</feature>
<evidence type="ECO:0000256" key="5">
    <source>
        <dbReference type="RuleBase" id="RU003968"/>
    </source>
</evidence>
<dbReference type="HOGENOM" id="CLU_099298_2_0_1"/>
<dbReference type="GO" id="GO:0016614">
    <property type="term" value="F:oxidoreductase activity, acting on CH-OH group of donors"/>
    <property type="evidence" value="ECO:0007669"/>
    <property type="project" value="InterPro"/>
</dbReference>
<dbReference type="SUPFAM" id="SSF51905">
    <property type="entry name" value="FAD/NAD(P)-binding domain"/>
    <property type="match status" value="1"/>
</dbReference>